<evidence type="ECO:0008006" key="3">
    <source>
        <dbReference type="Google" id="ProtNLM"/>
    </source>
</evidence>
<dbReference type="AlphaFoldDB" id="A0A143HRD0"/>
<dbReference type="InterPro" id="IPR047700">
    <property type="entry name" value="NrtS-like"/>
</dbReference>
<name>A0A143HRD0_MICTH</name>
<sequence>MGIFALSRIGLILIQRHVVRNAFRVSLVVGALLNAINQGPALTTGQEIDWLKVLLNFVVPYCVASYSAARNQIEWMSRNESEN</sequence>
<evidence type="ECO:0000313" key="2">
    <source>
        <dbReference type="Proteomes" id="UP000076077"/>
    </source>
</evidence>
<dbReference type="Proteomes" id="UP000076077">
    <property type="component" value="Chromosome"/>
</dbReference>
<organism evidence="1 2">
    <name type="scientific">Microbulbifer thermotolerans</name>
    <dbReference type="NCBI Taxonomy" id="252514"/>
    <lineage>
        <taxon>Bacteria</taxon>
        <taxon>Pseudomonadati</taxon>
        <taxon>Pseudomonadota</taxon>
        <taxon>Gammaproteobacteria</taxon>
        <taxon>Cellvibrionales</taxon>
        <taxon>Microbulbiferaceae</taxon>
        <taxon>Microbulbifer</taxon>
    </lineage>
</organism>
<evidence type="ECO:0000313" key="1">
    <source>
        <dbReference type="EMBL" id="AMX04293.1"/>
    </source>
</evidence>
<protein>
    <recommendedName>
        <fullName evidence="3">Phosphoenolpyruvate protein kinase</fullName>
    </recommendedName>
</protein>
<dbReference type="RefSeq" id="WP_067158133.1">
    <property type="nucleotide sequence ID" value="NZ_JAPHQD010000014.1"/>
</dbReference>
<dbReference type="STRING" id="252514.A3224_15305"/>
<proteinExistence type="predicted"/>
<reference evidence="2" key="1">
    <citation type="submission" date="2016-03" db="EMBL/GenBank/DDBJ databases">
        <authorList>
            <person name="Lee Y.-S."/>
            <person name="Choi Y.-L."/>
        </authorList>
    </citation>
    <scope>NUCLEOTIDE SEQUENCE [LARGE SCALE GENOMIC DNA]</scope>
    <source>
        <strain evidence="2">DAU221</strain>
    </source>
</reference>
<dbReference type="NCBIfam" id="NF038050">
    <property type="entry name" value="NrtS"/>
    <property type="match status" value="1"/>
</dbReference>
<dbReference type="EMBL" id="CP014864">
    <property type="protein sequence ID" value="AMX04293.1"/>
    <property type="molecule type" value="Genomic_DNA"/>
</dbReference>
<gene>
    <name evidence="1" type="ORF">A3224_15305</name>
</gene>
<dbReference type="KEGG" id="mthd:A3224_15305"/>
<keyword evidence="2" id="KW-1185">Reference proteome</keyword>
<accession>A0A143HRD0</accession>